<name>D7CJH5_SYNLT</name>
<evidence type="ECO:0000313" key="7">
    <source>
        <dbReference type="Proteomes" id="UP000000378"/>
    </source>
</evidence>
<dbReference type="InterPro" id="IPR017453">
    <property type="entry name" value="GCV_H_sub"/>
</dbReference>
<dbReference type="EMBL" id="CP002048">
    <property type="protein sequence ID" value="ADI02930.1"/>
    <property type="molecule type" value="Genomic_DNA"/>
</dbReference>
<dbReference type="PANTHER" id="PTHR11715:SF3">
    <property type="entry name" value="GLYCINE CLEAVAGE SYSTEM H PROTEIN-RELATED"/>
    <property type="match status" value="1"/>
</dbReference>
<dbReference type="InterPro" id="IPR011053">
    <property type="entry name" value="Single_hybrid_motif"/>
</dbReference>
<dbReference type="eggNOG" id="COG0509">
    <property type="taxonomic scope" value="Bacteria"/>
</dbReference>
<dbReference type="RefSeq" id="WP_013176332.1">
    <property type="nucleotide sequence ID" value="NC_014220.1"/>
</dbReference>
<dbReference type="HAMAP" id="MF_00272">
    <property type="entry name" value="GcvH"/>
    <property type="match status" value="1"/>
</dbReference>
<dbReference type="KEGG" id="slp:Slip_2188"/>
<dbReference type="GO" id="GO:0005960">
    <property type="term" value="C:glycine cleavage complex"/>
    <property type="evidence" value="ECO:0007669"/>
    <property type="project" value="InterPro"/>
</dbReference>
<comment type="function">
    <text evidence="3">The glycine cleavage system catalyzes the degradation of glycine. The H protein shuttles the methylamine group of glycine from the P protein to the T protein.</text>
</comment>
<evidence type="ECO:0000256" key="1">
    <source>
        <dbReference type="ARBA" id="ARBA00009249"/>
    </source>
</evidence>
<dbReference type="SUPFAM" id="SSF51230">
    <property type="entry name" value="Single hybrid motif"/>
    <property type="match status" value="1"/>
</dbReference>
<dbReference type="InterPro" id="IPR003016">
    <property type="entry name" value="2-oxoA_DH_lipoyl-BS"/>
</dbReference>
<dbReference type="STRING" id="643648.Slip_2188"/>
<evidence type="ECO:0000259" key="5">
    <source>
        <dbReference type="PROSITE" id="PS50968"/>
    </source>
</evidence>
<dbReference type="GO" id="GO:0019464">
    <property type="term" value="P:glycine decarboxylation via glycine cleavage system"/>
    <property type="evidence" value="ECO:0007669"/>
    <property type="project" value="UniProtKB-UniRule"/>
</dbReference>
<dbReference type="InterPro" id="IPR033753">
    <property type="entry name" value="GCV_H/Fam206"/>
</dbReference>
<dbReference type="PROSITE" id="PS50968">
    <property type="entry name" value="BIOTINYL_LIPOYL"/>
    <property type="match status" value="1"/>
</dbReference>
<reference evidence="6 7" key="2">
    <citation type="journal article" date="2010" name="Stand. Genomic Sci.">
        <title>Complete genome sequence of Syntrophothermus lipocalidus type strain (TGB-C1).</title>
        <authorList>
            <person name="Djao O.D."/>
            <person name="Zhang X."/>
            <person name="Lucas S."/>
            <person name="Lapidus A."/>
            <person name="Del Rio T.G."/>
            <person name="Nolan M."/>
            <person name="Tice H."/>
            <person name="Cheng J.F."/>
            <person name="Han C."/>
            <person name="Tapia R."/>
            <person name="Goodwin L."/>
            <person name="Pitluck S."/>
            <person name="Liolios K."/>
            <person name="Ivanova N."/>
            <person name="Mavromatis K."/>
            <person name="Mikhailova N."/>
            <person name="Ovchinnikova G."/>
            <person name="Pati A."/>
            <person name="Brambilla E."/>
            <person name="Chen A."/>
            <person name="Palaniappan K."/>
            <person name="Land M."/>
            <person name="Hauser L."/>
            <person name="Chang Y.J."/>
            <person name="Jeffries C.D."/>
            <person name="Rohde M."/>
            <person name="Sikorski J."/>
            <person name="Spring S."/>
            <person name="Goker M."/>
            <person name="Detter J.C."/>
            <person name="Woyke T."/>
            <person name="Bristow J."/>
            <person name="Eisen J.A."/>
            <person name="Markowitz V."/>
            <person name="Hugenholtz P."/>
            <person name="Kyrpides N.C."/>
            <person name="Klenk H.P."/>
        </authorList>
    </citation>
    <scope>NUCLEOTIDE SEQUENCE [LARGE SCALE GENOMIC DNA]</scope>
    <source>
        <strain evidence="7">DSM 12680 / TGB-C1</strain>
    </source>
</reference>
<dbReference type="PANTHER" id="PTHR11715">
    <property type="entry name" value="GLYCINE CLEAVAGE SYSTEM H PROTEIN"/>
    <property type="match status" value="1"/>
</dbReference>
<proteinExistence type="inferred from homology"/>
<keyword evidence="7" id="KW-1185">Reference proteome</keyword>
<keyword evidence="2 3" id="KW-0450">Lipoyl</keyword>
<comment type="similarity">
    <text evidence="1 3">Belongs to the GcvH family.</text>
</comment>
<evidence type="ECO:0000313" key="6">
    <source>
        <dbReference type="EMBL" id="ADI02930.1"/>
    </source>
</evidence>
<protein>
    <recommendedName>
        <fullName evidence="3">Glycine cleavage system H protein</fullName>
    </recommendedName>
</protein>
<organism evidence="6 7">
    <name type="scientific">Syntrophothermus lipocalidus (strain DSM 12680 / TGB-C1)</name>
    <dbReference type="NCBI Taxonomy" id="643648"/>
    <lineage>
        <taxon>Bacteria</taxon>
        <taxon>Bacillati</taxon>
        <taxon>Bacillota</taxon>
        <taxon>Clostridia</taxon>
        <taxon>Eubacteriales</taxon>
        <taxon>Syntrophomonadaceae</taxon>
        <taxon>Syntrophothermus</taxon>
    </lineage>
</organism>
<dbReference type="Pfam" id="PF01597">
    <property type="entry name" value="GCV_H"/>
    <property type="match status" value="1"/>
</dbReference>
<dbReference type="NCBIfam" id="NF002270">
    <property type="entry name" value="PRK01202.1"/>
    <property type="match status" value="1"/>
</dbReference>
<dbReference type="Proteomes" id="UP000000378">
    <property type="component" value="Chromosome"/>
</dbReference>
<dbReference type="InterPro" id="IPR000089">
    <property type="entry name" value="Biotin_lipoyl"/>
</dbReference>
<reference evidence="7" key="1">
    <citation type="journal article" date="2010" name="Stand. Genomic Sci.">
        <title>Complete genome sequence of Syntrophothermus lipocalidus type strain (TGB-C1T).</title>
        <authorList>
            <consortium name="US DOE Joint Genome Institute (JGI-PGF)"/>
            <person name="Djao O."/>
            <person name="Zhang X."/>
            <person name="Lucas S."/>
            <person name="Lapidus A."/>
            <person name="Glavina Del Rio T."/>
            <person name="Nolan M."/>
            <person name="Tice H."/>
            <person name="Cheng J."/>
            <person name="Han C."/>
            <person name="Tapia R."/>
            <person name="Goodwin L."/>
            <person name="Pitluck S."/>
            <person name="Liolios K."/>
            <person name="Ivanova N."/>
            <person name="Mavromatis K."/>
            <person name="Mikhailova N."/>
            <person name="Ovchinnikova G."/>
            <person name="Pati A."/>
            <person name="Brambilla E."/>
            <person name="Chen A."/>
            <person name="Palaniappan K."/>
            <person name="Land M."/>
            <person name="Hauser L."/>
            <person name="Chang Y."/>
            <person name="Jeffries C."/>
            <person name="Rohde M."/>
            <person name="Sikorski J."/>
            <person name="Spring S."/>
            <person name="Goker M."/>
            <person name="Detter J."/>
            <person name="Woyke T."/>
            <person name="Bristow J."/>
            <person name="Eisen J."/>
            <person name="Markowitz V."/>
            <person name="Hugenholtz P."/>
            <person name="Kyrpides N."/>
            <person name="Klenk H."/>
        </authorList>
    </citation>
    <scope>NUCLEOTIDE SEQUENCE [LARGE SCALE GENOMIC DNA]</scope>
    <source>
        <strain evidence="7">DSM 12680 / TGB-C1</strain>
    </source>
</reference>
<dbReference type="CDD" id="cd06848">
    <property type="entry name" value="GCS_H"/>
    <property type="match status" value="1"/>
</dbReference>
<evidence type="ECO:0000256" key="3">
    <source>
        <dbReference type="HAMAP-Rule" id="MF_00272"/>
    </source>
</evidence>
<dbReference type="AlphaFoldDB" id="D7CJH5"/>
<sequence length="192" mass="21739">MANNAEIFFEEAGTVMGEELTSRWAASAENYFLKEPYKRRVLVVSQEYMEVTYDKFTFRVMKDYLYHPEECWVKREGDLVVVGVTDFLQTNAGDVAFIELPEAGKEVKQGDEAGVIETIKTTVTLISPVSGEIVEVNTALEDDPQLINSDAYGEGWIFKIRPTAWDQDAEKLMAAEAYFPVMEEKIKAALEK</sequence>
<feature type="modified residue" description="N6-lipoyllysine" evidence="3 4">
    <location>
        <position position="120"/>
    </location>
</feature>
<dbReference type="GO" id="GO:0009249">
    <property type="term" value="P:protein lipoylation"/>
    <property type="evidence" value="ECO:0007669"/>
    <property type="project" value="TreeGrafter"/>
</dbReference>
<dbReference type="HOGENOM" id="CLU_1414543_0_0_9"/>
<dbReference type="InterPro" id="IPR002930">
    <property type="entry name" value="GCV_H"/>
</dbReference>
<feature type="domain" description="Lipoyl-binding" evidence="5">
    <location>
        <begin position="79"/>
        <end position="161"/>
    </location>
</feature>
<evidence type="ECO:0000256" key="2">
    <source>
        <dbReference type="ARBA" id="ARBA00022823"/>
    </source>
</evidence>
<comment type="subunit">
    <text evidence="3">The glycine cleavage system is composed of four proteins: P, T, L and H.</text>
</comment>
<comment type="cofactor">
    <cofactor evidence="3">
        <name>(R)-lipoate</name>
        <dbReference type="ChEBI" id="CHEBI:83088"/>
    </cofactor>
    <text evidence="3">Binds 1 lipoyl cofactor covalently.</text>
</comment>
<dbReference type="PROSITE" id="PS00189">
    <property type="entry name" value="LIPOYL"/>
    <property type="match status" value="1"/>
</dbReference>
<dbReference type="NCBIfam" id="TIGR00527">
    <property type="entry name" value="gcvH"/>
    <property type="match status" value="1"/>
</dbReference>
<dbReference type="GO" id="GO:0005829">
    <property type="term" value="C:cytosol"/>
    <property type="evidence" value="ECO:0007669"/>
    <property type="project" value="TreeGrafter"/>
</dbReference>
<accession>D7CJH5</accession>
<evidence type="ECO:0000256" key="4">
    <source>
        <dbReference type="PIRSR" id="PIRSR617453-50"/>
    </source>
</evidence>
<gene>
    <name evidence="3" type="primary">gcvH</name>
    <name evidence="6" type="ordered locus">Slip_2188</name>
</gene>
<dbReference type="Gene3D" id="2.40.50.100">
    <property type="match status" value="1"/>
</dbReference>